<dbReference type="EMBL" id="JAPWTK010000535">
    <property type="protein sequence ID" value="KAJ8938769.1"/>
    <property type="molecule type" value="Genomic_DNA"/>
</dbReference>
<protein>
    <submittedName>
        <fullName evidence="1">Uncharacterized protein</fullName>
    </submittedName>
</protein>
<name>A0AAV8XK14_9CUCU</name>
<reference evidence="1" key="1">
    <citation type="journal article" date="2023" name="Insect Mol. Biol.">
        <title>Genome sequencing provides insights into the evolution of gene families encoding plant cell wall-degrading enzymes in longhorned beetles.</title>
        <authorList>
            <person name="Shin N.R."/>
            <person name="Okamura Y."/>
            <person name="Kirsch R."/>
            <person name="Pauchet Y."/>
        </authorList>
    </citation>
    <scope>NUCLEOTIDE SEQUENCE</scope>
    <source>
        <strain evidence="1">AMC_N1</strain>
    </source>
</reference>
<proteinExistence type="predicted"/>
<evidence type="ECO:0000313" key="1">
    <source>
        <dbReference type="EMBL" id="KAJ8938769.1"/>
    </source>
</evidence>
<dbReference type="AlphaFoldDB" id="A0AAV8XK14"/>
<sequence length="74" mass="8239">MAPVLTAPQSHMDLPAHMDIPAQMDIRAHTAAQVVLRHPTAVHHPQDQVVAPVAFYCKILEMSLAYLSVIEREE</sequence>
<organism evidence="1 2">
    <name type="scientific">Aromia moschata</name>
    <dbReference type="NCBI Taxonomy" id="1265417"/>
    <lineage>
        <taxon>Eukaryota</taxon>
        <taxon>Metazoa</taxon>
        <taxon>Ecdysozoa</taxon>
        <taxon>Arthropoda</taxon>
        <taxon>Hexapoda</taxon>
        <taxon>Insecta</taxon>
        <taxon>Pterygota</taxon>
        <taxon>Neoptera</taxon>
        <taxon>Endopterygota</taxon>
        <taxon>Coleoptera</taxon>
        <taxon>Polyphaga</taxon>
        <taxon>Cucujiformia</taxon>
        <taxon>Chrysomeloidea</taxon>
        <taxon>Cerambycidae</taxon>
        <taxon>Cerambycinae</taxon>
        <taxon>Callichromatini</taxon>
        <taxon>Aromia</taxon>
    </lineage>
</organism>
<gene>
    <name evidence="1" type="ORF">NQ318_009124</name>
</gene>
<accession>A0AAV8XK14</accession>
<dbReference type="Proteomes" id="UP001162162">
    <property type="component" value="Unassembled WGS sequence"/>
</dbReference>
<keyword evidence="2" id="KW-1185">Reference proteome</keyword>
<evidence type="ECO:0000313" key="2">
    <source>
        <dbReference type="Proteomes" id="UP001162162"/>
    </source>
</evidence>
<comment type="caution">
    <text evidence="1">The sequence shown here is derived from an EMBL/GenBank/DDBJ whole genome shotgun (WGS) entry which is preliminary data.</text>
</comment>